<organism evidence="1 2">
    <name type="scientific">Phascolomyces articulosus</name>
    <dbReference type="NCBI Taxonomy" id="60185"/>
    <lineage>
        <taxon>Eukaryota</taxon>
        <taxon>Fungi</taxon>
        <taxon>Fungi incertae sedis</taxon>
        <taxon>Mucoromycota</taxon>
        <taxon>Mucoromycotina</taxon>
        <taxon>Mucoromycetes</taxon>
        <taxon>Mucorales</taxon>
        <taxon>Lichtheimiaceae</taxon>
        <taxon>Phascolomyces</taxon>
    </lineage>
</organism>
<dbReference type="AlphaFoldDB" id="A0AAD5PE21"/>
<dbReference type="EMBL" id="JAIXMP010000019">
    <property type="protein sequence ID" value="KAI9258192.1"/>
    <property type="molecule type" value="Genomic_DNA"/>
</dbReference>
<evidence type="ECO:0000313" key="2">
    <source>
        <dbReference type="Proteomes" id="UP001209540"/>
    </source>
</evidence>
<keyword evidence="2" id="KW-1185">Reference proteome</keyword>
<evidence type="ECO:0000313" key="1">
    <source>
        <dbReference type="EMBL" id="KAI9258192.1"/>
    </source>
</evidence>
<proteinExistence type="predicted"/>
<protein>
    <submittedName>
        <fullName evidence="1">Uncharacterized protein</fullName>
    </submittedName>
</protein>
<reference evidence="1" key="2">
    <citation type="submission" date="2023-02" db="EMBL/GenBank/DDBJ databases">
        <authorList>
            <consortium name="DOE Joint Genome Institute"/>
            <person name="Mondo S.J."/>
            <person name="Chang Y."/>
            <person name="Wang Y."/>
            <person name="Ahrendt S."/>
            <person name="Andreopoulos W."/>
            <person name="Barry K."/>
            <person name="Beard J."/>
            <person name="Benny G.L."/>
            <person name="Blankenship S."/>
            <person name="Bonito G."/>
            <person name="Cuomo C."/>
            <person name="Desiro A."/>
            <person name="Gervers K.A."/>
            <person name="Hundley H."/>
            <person name="Kuo A."/>
            <person name="LaButti K."/>
            <person name="Lang B.F."/>
            <person name="Lipzen A."/>
            <person name="O'Donnell K."/>
            <person name="Pangilinan J."/>
            <person name="Reynolds N."/>
            <person name="Sandor L."/>
            <person name="Smith M.W."/>
            <person name="Tsang A."/>
            <person name="Grigoriev I.V."/>
            <person name="Stajich J.E."/>
            <person name="Spatafora J.W."/>
        </authorList>
    </citation>
    <scope>NUCLEOTIDE SEQUENCE</scope>
    <source>
        <strain evidence="1">RSA 2281</strain>
    </source>
</reference>
<gene>
    <name evidence="1" type="ORF">BDA99DRAFT_539198</name>
</gene>
<name>A0AAD5PE21_9FUNG</name>
<accession>A0AAD5PE21</accession>
<sequence length="169" mass="19530">MTSNKSWSLSEAFLFQKKIDEGVKFSKIISTGLSDIYVTVLQTSIYQGKKISTYSTRIFPIDEEGLVSSNHHFFQCVFLRTQKCKLGRYHDVLAKHSKHTKRSSKTTIIICDIYPLFNPNTERTKNTHVKTKKNASGNFYTNTQTNCFNHNIWTNIHYIQNKKKGTLPT</sequence>
<dbReference type="Proteomes" id="UP001209540">
    <property type="component" value="Unassembled WGS sequence"/>
</dbReference>
<comment type="caution">
    <text evidence="1">The sequence shown here is derived from an EMBL/GenBank/DDBJ whole genome shotgun (WGS) entry which is preliminary data.</text>
</comment>
<reference evidence="1" key="1">
    <citation type="journal article" date="2022" name="IScience">
        <title>Evolution of zygomycete secretomes and the origins of terrestrial fungal ecologies.</title>
        <authorList>
            <person name="Chang Y."/>
            <person name="Wang Y."/>
            <person name="Mondo S."/>
            <person name="Ahrendt S."/>
            <person name="Andreopoulos W."/>
            <person name="Barry K."/>
            <person name="Beard J."/>
            <person name="Benny G.L."/>
            <person name="Blankenship S."/>
            <person name="Bonito G."/>
            <person name="Cuomo C."/>
            <person name="Desiro A."/>
            <person name="Gervers K.A."/>
            <person name="Hundley H."/>
            <person name="Kuo A."/>
            <person name="LaButti K."/>
            <person name="Lang B.F."/>
            <person name="Lipzen A."/>
            <person name="O'Donnell K."/>
            <person name="Pangilinan J."/>
            <person name="Reynolds N."/>
            <person name="Sandor L."/>
            <person name="Smith M.E."/>
            <person name="Tsang A."/>
            <person name="Grigoriev I.V."/>
            <person name="Stajich J.E."/>
            <person name="Spatafora J.W."/>
        </authorList>
    </citation>
    <scope>NUCLEOTIDE SEQUENCE</scope>
    <source>
        <strain evidence="1">RSA 2281</strain>
    </source>
</reference>